<evidence type="ECO:0000256" key="7">
    <source>
        <dbReference type="ARBA" id="ARBA00023229"/>
    </source>
</evidence>
<keyword evidence="14" id="KW-1185">Reference proteome</keyword>
<feature type="binding site" evidence="9">
    <location>
        <position position="209"/>
    </location>
    <ligand>
        <name>1-deoxy-D-xylulose 5-phosphate</name>
        <dbReference type="ChEBI" id="CHEBI:57792"/>
    </ligand>
</feature>
<organism evidence="13 14">
    <name type="scientific">Thermovirga lienii (strain ATCC BAA-1197 / DSM 17291 / Cas60314)</name>
    <dbReference type="NCBI Taxonomy" id="580340"/>
    <lineage>
        <taxon>Bacteria</taxon>
        <taxon>Thermotogati</taxon>
        <taxon>Synergistota</taxon>
        <taxon>Synergistia</taxon>
        <taxon>Synergistales</taxon>
        <taxon>Thermovirgaceae</taxon>
        <taxon>Thermovirga</taxon>
    </lineage>
</organism>
<feature type="binding site" evidence="9">
    <location>
        <position position="38"/>
    </location>
    <ligand>
        <name>NADPH</name>
        <dbReference type="ChEBI" id="CHEBI:57783"/>
    </ligand>
</feature>
<feature type="binding site" evidence="9">
    <location>
        <position position="214"/>
    </location>
    <ligand>
        <name>1-deoxy-D-xylulose 5-phosphate</name>
        <dbReference type="ChEBI" id="CHEBI:57792"/>
    </ligand>
</feature>
<comment type="function">
    <text evidence="9">Catalyzes the NADPH-dependent rearrangement and reduction of 1-deoxy-D-xylulose-5-phosphate (DXP) to 2-C-methyl-D-erythritol 4-phosphate (MEP).</text>
</comment>
<sequence length="380" mass="41630">MYKIALIGATGSVGNAILRVIDAYPDVFSLHSAAAYSNGEKLIRICKKFGTPKAYLFSPQMGSFKKNDDIPDITVRFGPESLEEMVCDPEVDKVVFASSGVTSLKAIILALDNEKEVLIANKECLIVGGKWIKEHVKYDNQLLPLDSEHNAIWQCLGKSCKPFGVKRMFITASGGPFLNYPLDALPRVTPKDALKHPVWQMGSKITIDSATMMNKGLEVIEASILFDIPIDRIEGIIHPESKIHGGVEFVDGSMQLAVFNPDMFLPALSALSYPQRLDVPVEESPLGFGTLTLERIDPKRFPCYFIALEAARKGEACRAILVGADEEAVNLFIEGKISFGQIPELIEKALDSYSGGEPKSLDDASDLVNVGKKLVKKQVK</sequence>
<feature type="binding site" evidence="9">
    <location>
        <position position="202"/>
    </location>
    <ligand>
        <name>NADPH</name>
        <dbReference type="ChEBI" id="CHEBI:57783"/>
    </ligand>
</feature>
<dbReference type="InterPro" id="IPR003821">
    <property type="entry name" value="DXP_reductoisomerase"/>
</dbReference>
<dbReference type="Pfam" id="PF08436">
    <property type="entry name" value="DXP_redisom_C"/>
    <property type="match status" value="1"/>
</dbReference>
<dbReference type="AlphaFoldDB" id="G7VA82"/>
<dbReference type="UniPathway" id="UPA00056">
    <property type="reaction ID" value="UER00092"/>
</dbReference>
<feature type="binding site" evidence="9">
    <location>
        <position position="148"/>
    </location>
    <ligand>
        <name>1-deoxy-D-xylulose 5-phosphate</name>
        <dbReference type="ChEBI" id="CHEBI:57792"/>
    </ligand>
</feature>
<keyword evidence="9" id="KW-0460">Magnesium</keyword>
<dbReference type="eggNOG" id="COG0743">
    <property type="taxonomic scope" value="Bacteria"/>
</dbReference>
<dbReference type="InterPro" id="IPR036291">
    <property type="entry name" value="NAD(P)-bd_dom_sf"/>
</dbReference>
<evidence type="ECO:0000256" key="2">
    <source>
        <dbReference type="ARBA" id="ARBA00006825"/>
    </source>
</evidence>
<comment type="pathway">
    <text evidence="1 9">Isoprenoid biosynthesis; isopentenyl diphosphate biosynthesis via DXP pathway; isopentenyl diphosphate from 1-deoxy-D-xylulose 5-phosphate: step 1/6.</text>
</comment>
<dbReference type="Pfam" id="PF13288">
    <property type="entry name" value="DXPR_C"/>
    <property type="match status" value="1"/>
</dbReference>
<feature type="binding site" evidence="9">
    <location>
        <position position="218"/>
    </location>
    <ligand>
        <name>Mn(2+)</name>
        <dbReference type="ChEBI" id="CHEBI:29035"/>
    </ligand>
</feature>
<evidence type="ECO:0000313" key="13">
    <source>
        <dbReference type="EMBL" id="AER66782.1"/>
    </source>
</evidence>
<dbReference type="Gene3D" id="3.40.50.720">
    <property type="entry name" value="NAD(P)-binding Rossmann-like Domain"/>
    <property type="match status" value="1"/>
</dbReference>
<feature type="domain" description="1-deoxy-D-xylulose 5-phosphate reductoisomerase C-terminal" evidence="11">
    <location>
        <begin position="142"/>
        <end position="226"/>
    </location>
</feature>
<evidence type="ECO:0000259" key="11">
    <source>
        <dbReference type="Pfam" id="PF08436"/>
    </source>
</evidence>
<reference evidence="14" key="1">
    <citation type="submission" date="2011-10" db="EMBL/GenBank/DDBJ databases">
        <title>The complete genome of chromosome of Thermovirga lienii DSM 17291.</title>
        <authorList>
            <consortium name="US DOE Joint Genome Institute (JGI-PGF)"/>
            <person name="Lucas S."/>
            <person name="Copeland A."/>
            <person name="Lapidus A."/>
            <person name="Glavina del Rio T."/>
            <person name="Dalin E."/>
            <person name="Tice H."/>
            <person name="Bruce D."/>
            <person name="Goodwin L."/>
            <person name="Pitluck S."/>
            <person name="Peters L."/>
            <person name="Mikhailova N."/>
            <person name="Saunders E."/>
            <person name="Kyrpides N."/>
            <person name="Mavromatis K."/>
            <person name="Ivanova N."/>
            <person name="Last F.I."/>
            <person name="Brettin T."/>
            <person name="Detter J.C."/>
            <person name="Han C."/>
            <person name="Larimer F."/>
            <person name="Land M."/>
            <person name="Hauser L."/>
            <person name="Markowitz V."/>
            <person name="Cheng J.-F."/>
            <person name="Hugenholtz P."/>
            <person name="Woyke T."/>
            <person name="Wu D."/>
            <person name="Spring S."/>
            <person name="Schroeder M."/>
            <person name="Brambilla E.-M."/>
            <person name="Klenk H.-P."/>
            <person name="Eisen J.A."/>
        </authorList>
    </citation>
    <scope>NUCLEOTIDE SEQUENCE [LARGE SCALE GENOMIC DNA]</scope>
    <source>
        <strain evidence="14">ATCC BAA-1197 / DSM 17291 / Cas60314</strain>
    </source>
</reference>
<dbReference type="HOGENOM" id="CLU_035714_4_0_0"/>
<feature type="binding site" evidence="9">
    <location>
        <position position="215"/>
    </location>
    <ligand>
        <name>1-deoxy-D-xylulose 5-phosphate</name>
        <dbReference type="ChEBI" id="CHEBI:57792"/>
    </ligand>
</feature>
<evidence type="ECO:0000259" key="10">
    <source>
        <dbReference type="Pfam" id="PF02670"/>
    </source>
</evidence>
<feature type="binding site" evidence="9">
    <location>
        <position position="173"/>
    </location>
    <ligand>
        <name>1-deoxy-D-xylulose 5-phosphate</name>
        <dbReference type="ChEBI" id="CHEBI:57792"/>
    </ligand>
</feature>
<comment type="cofactor">
    <cofactor evidence="9">
        <name>Mg(2+)</name>
        <dbReference type="ChEBI" id="CHEBI:18420"/>
    </cofactor>
    <cofactor evidence="9">
        <name>Mn(2+)</name>
        <dbReference type="ChEBI" id="CHEBI:29035"/>
    </cofactor>
</comment>
<feature type="binding site" evidence="9">
    <location>
        <position position="196"/>
    </location>
    <ligand>
        <name>1-deoxy-D-xylulose 5-phosphate</name>
        <dbReference type="ChEBI" id="CHEBI:57792"/>
    </ligand>
</feature>
<evidence type="ECO:0000256" key="5">
    <source>
        <dbReference type="ARBA" id="ARBA00023002"/>
    </source>
</evidence>
<accession>G7VA82</accession>
<dbReference type="EC" id="1.1.1.267" evidence="9"/>
<gene>
    <name evidence="9" type="primary">dxr</name>
    <name evidence="13" type="ordered locus">Tlie_1049</name>
</gene>
<feature type="binding site" evidence="9">
    <location>
        <position position="13"/>
    </location>
    <ligand>
        <name>NADPH</name>
        <dbReference type="ChEBI" id="CHEBI:57783"/>
    </ligand>
</feature>
<feature type="binding site" evidence="9">
    <location>
        <position position="122"/>
    </location>
    <ligand>
        <name>1-deoxy-D-xylulose 5-phosphate</name>
        <dbReference type="ChEBI" id="CHEBI:57792"/>
    </ligand>
</feature>
<feature type="domain" description="DXP reductoisomerase C-terminal" evidence="12">
    <location>
        <begin position="260"/>
        <end position="366"/>
    </location>
</feature>
<dbReference type="STRING" id="580340.Tlie_1049"/>
<dbReference type="PANTHER" id="PTHR30525">
    <property type="entry name" value="1-DEOXY-D-XYLULOSE 5-PHOSPHATE REDUCTOISOMERASE"/>
    <property type="match status" value="1"/>
</dbReference>
<feature type="binding site" evidence="9">
    <location>
        <position position="148"/>
    </location>
    <ligand>
        <name>Mn(2+)</name>
        <dbReference type="ChEBI" id="CHEBI:29035"/>
    </ligand>
</feature>
<evidence type="ECO:0000256" key="6">
    <source>
        <dbReference type="ARBA" id="ARBA00023211"/>
    </source>
</evidence>
<proteinExistence type="inferred from homology"/>
<dbReference type="Pfam" id="PF02670">
    <property type="entry name" value="DXP_reductoisom"/>
    <property type="match status" value="1"/>
</dbReference>
<keyword evidence="7 9" id="KW-0414">Isoprene biosynthesis</keyword>
<dbReference type="GO" id="GO:0051484">
    <property type="term" value="P:isopentenyl diphosphate biosynthetic process, methylerythritol 4-phosphate pathway involved in terpenoid biosynthetic process"/>
    <property type="evidence" value="ECO:0007669"/>
    <property type="project" value="TreeGrafter"/>
</dbReference>
<keyword evidence="5 9" id="KW-0560">Oxidoreductase</keyword>
<feature type="binding site" evidence="9">
    <location>
        <position position="11"/>
    </location>
    <ligand>
        <name>NADPH</name>
        <dbReference type="ChEBI" id="CHEBI:57783"/>
    </ligand>
</feature>
<dbReference type="GO" id="GO:0030145">
    <property type="term" value="F:manganese ion binding"/>
    <property type="evidence" value="ECO:0007669"/>
    <property type="project" value="TreeGrafter"/>
</dbReference>
<evidence type="ECO:0000256" key="8">
    <source>
        <dbReference type="ARBA" id="ARBA00048543"/>
    </source>
</evidence>
<dbReference type="GO" id="GO:0030604">
    <property type="term" value="F:1-deoxy-D-xylulose-5-phosphate reductoisomerase activity"/>
    <property type="evidence" value="ECO:0007669"/>
    <property type="project" value="UniProtKB-UniRule"/>
</dbReference>
<keyword evidence="4 9" id="KW-0521">NADP</keyword>
<dbReference type="OrthoDB" id="9806546at2"/>
<evidence type="ECO:0000259" key="12">
    <source>
        <dbReference type="Pfam" id="PF13288"/>
    </source>
</evidence>
<evidence type="ECO:0000256" key="3">
    <source>
        <dbReference type="ARBA" id="ARBA00022723"/>
    </source>
</evidence>
<dbReference type="Gene3D" id="1.10.1740.10">
    <property type="match status" value="1"/>
</dbReference>
<evidence type="ECO:0000256" key="1">
    <source>
        <dbReference type="ARBA" id="ARBA00005094"/>
    </source>
</evidence>
<dbReference type="InterPro" id="IPR036169">
    <property type="entry name" value="DXPR_C_sf"/>
</dbReference>
<dbReference type="GO" id="GO:0016853">
    <property type="term" value="F:isomerase activity"/>
    <property type="evidence" value="ECO:0007669"/>
    <property type="project" value="UniProtKB-KW"/>
</dbReference>
<keyword evidence="6 9" id="KW-0464">Manganese</keyword>
<dbReference type="KEGG" id="tli:Tlie_1049"/>
<dbReference type="HAMAP" id="MF_00183">
    <property type="entry name" value="DXP_reductoisom"/>
    <property type="match status" value="1"/>
</dbReference>
<feature type="domain" description="1-deoxy-D-xylulose 5-phosphate reductoisomerase N-terminal" evidence="10">
    <location>
        <begin position="4"/>
        <end position="129"/>
    </location>
</feature>
<dbReference type="PIRSF" id="PIRSF006205">
    <property type="entry name" value="Dxp_reductismrs"/>
    <property type="match status" value="1"/>
</dbReference>
<evidence type="ECO:0000256" key="4">
    <source>
        <dbReference type="ARBA" id="ARBA00022857"/>
    </source>
</evidence>
<comment type="similarity">
    <text evidence="2 9">Belongs to the DXR family.</text>
</comment>
<dbReference type="NCBIfam" id="TIGR00243">
    <property type="entry name" value="Dxr"/>
    <property type="match status" value="1"/>
</dbReference>
<dbReference type="EMBL" id="CP003096">
    <property type="protein sequence ID" value="AER66782.1"/>
    <property type="molecule type" value="Genomic_DNA"/>
</dbReference>
<evidence type="ECO:0000256" key="9">
    <source>
        <dbReference type="HAMAP-Rule" id="MF_00183"/>
    </source>
</evidence>
<keyword evidence="3 9" id="KW-0479">Metal-binding</keyword>
<reference evidence="13 14" key="2">
    <citation type="journal article" date="2012" name="Stand. Genomic Sci.">
        <title>Genome sequence of the moderately thermophilic, amino-acid-degrading and sulfur-reducing bacterium Thermovirga lienii type strain (Cas60314(T)).</title>
        <authorList>
            <person name="Goker M."/>
            <person name="Saunders E."/>
            <person name="Lapidus A."/>
            <person name="Nolan M."/>
            <person name="Lucas S."/>
            <person name="Hammon N."/>
            <person name="Deshpande S."/>
            <person name="Cheng J.F."/>
            <person name="Han C."/>
            <person name="Tapia R."/>
            <person name="Goodwin L.A."/>
            <person name="Pitluck S."/>
            <person name="Liolios K."/>
            <person name="Mavromatis K."/>
            <person name="Pagani I."/>
            <person name="Ivanova N."/>
            <person name="Mikhailova N."/>
            <person name="Pati A."/>
            <person name="Chen A."/>
            <person name="Palaniappan K."/>
            <person name="Land M."/>
            <person name="Chang Y.J."/>
            <person name="Jeffries C.D."/>
            <person name="Brambilla E.M."/>
            <person name="Rohde M."/>
            <person name="Spring S."/>
            <person name="Detter J.C."/>
            <person name="Woyke T."/>
            <person name="Bristow J."/>
            <person name="Eisen J.A."/>
            <person name="Markowitz V."/>
            <person name="Hugenholtz P."/>
            <person name="Kyrpides N.C."/>
            <person name="Klenk H.P."/>
        </authorList>
    </citation>
    <scope>NUCLEOTIDE SEQUENCE [LARGE SCALE GENOMIC DNA]</scope>
    <source>
        <strain evidence="14">ATCC BAA-1197 / DSM 17291 / Cas60314</strain>
    </source>
</reference>
<dbReference type="InterPro" id="IPR026877">
    <property type="entry name" value="DXPR_C"/>
</dbReference>
<evidence type="ECO:0000313" key="14">
    <source>
        <dbReference type="Proteomes" id="UP000005868"/>
    </source>
</evidence>
<feature type="binding site" evidence="9">
    <location>
        <position position="147"/>
    </location>
    <ligand>
        <name>1-deoxy-D-xylulose 5-phosphate</name>
        <dbReference type="ChEBI" id="CHEBI:57792"/>
    </ligand>
</feature>
<protein>
    <recommendedName>
        <fullName evidence="9">1-deoxy-D-xylulose 5-phosphate reductoisomerase</fullName>
        <shortName evidence="9">DXP reductoisomerase</shortName>
        <ecNumber evidence="9">1.1.1.267</ecNumber>
    </recommendedName>
    <alternativeName>
        <fullName evidence="9">1-deoxyxylulose-5-phosphate reductoisomerase</fullName>
    </alternativeName>
    <alternativeName>
        <fullName evidence="9">2-C-methyl-D-erythritol 4-phosphate synthase</fullName>
    </alternativeName>
</protein>
<dbReference type="Proteomes" id="UP000005868">
    <property type="component" value="Chromosome"/>
</dbReference>
<feature type="binding site" evidence="9">
    <location>
        <position position="121"/>
    </location>
    <ligand>
        <name>NADPH</name>
        <dbReference type="ChEBI" id="CHEBI:57783"/>
    </ligand>
</feature>
<name>G7VA82_THELD</name>
<feature type="binding site" evidence="9">
    <location>
        <position position="218"/>
    </location>
    <ligand>
        <name>1-deoxy-D-xylulose 5-phosphate</name>
        <dbReference type="ChEBI" id="CHEBI:57792"/>
    </ligand>
</feature>
<dbReference type="PANTHER" id="PTHR30525:SF0">
    <property type="entry name" value="1-DEOXY-D-XYLULOSE 5-PHOSPHATE REDUCTOISOMERASE, CHLOROPLASTIC"/>
    <property type="match status" value="1"/>
</dbReference>
<comment type="caution">
    <text evidence="9">Lacks conserved residue(s) required for the propagation of feature annotation.</text>
</comment>
<feature type="binding site" evidence="9">
    <location>
        <position position="146"/>
    </location>
    <ligand>
        <name>Mn(2+)</name>
        <dbReference type="ChEBI" id="CHEBI:29035"/>
    </ligand>
</feature>
<dbReference type="SUPFAM" id="SSF69055">
    <property type="entry name" value="1-deoxy-D-xylulose-5-phosphate reductoisomerase, C-terminal domain"/>
    <property type="match status" value="1"/>
</dbReference>
<keyword evidence="13" id="KW-0413">Isomerase</keyword>
<dbReference type="InterPro" id="IPR013512">
    <property type="entry name" value="DXP_reductoisomerase_N"/>
</dbReference>
<dbReference type="SUPFAM" id="SSF55347">
    <property type="entry name" value="Glyceraldehyde-3-phosphate dehydrogenase-like, C-terminal domain"/>
    <property type="match status" value="1"/>
</dbReference>
<comment type="catalytic activity">
    <reaction evidence="8">
        <text>2-C-methyl-D-erythritol 4-phosphate + NADP(+) = 1-deoxy-D-xylulose 5-phosphate + NADPH + H(+)</text>
        <dbReference type="Rhea" id="RHEA:13717"/>
        <dbReference type="ChEBI" id="CHEBI:15378"/>
        <dbReference type="ChEBI" id="CHEBI:57783"/>
        <dbReference type="ChEBI" id="CHEBI:57792"/>
        <dbReference type="ChEBI" id="CHEBI:58262"/>
        <dbReference type="ChEBI" id="CHEBI:58349"/>
        <dbReference type="EC" id="1.1.1.267"/>
    </reaction>
    <physiologicalReaction direction="right-to-left" evidence="8">
        <dbReference type="Rhea" id="RHEA:13719"/>
    </physiologicalReaction>
</comment>
<feature type="binding site" evidence="9">
    <location>
        <position position="123"/>
    </location>
    <ligand>
        <name>NADPH</name>
        <dbReference type="ChEBI" id="CHEBI:57783"/>
    </ligand>
</feature>
<dbReference type="InterPro" id="IPR013644">
    <property type="entry name" value="DXP_reductoisomerase_C"/>
</dbReference>
<dbReference type="SUPFAM" id="SSF51735">
    <property type="entry name" value="NAD(P)-binding Rossmann-fold domains"/>
    <property type="match status" value="1"/>
</dbReference>
<feature type="binding site" evidence="9">
    <location>
        <position position="10"/>
    </location>
    <ligand>
        <name>NADPH</name>
        <dbReference type="ChEBI" id="CHEBI:57783"/>
    </ligand>
</feature>
<feature type="binding site" evidence="9">
    <location>
        <position position="12"/>
    </location>
    <ligand>
        <name>NADPH</name>
        <dbReference type="ChEBI" id="CHEBI:57783"/>
    </ligand>
</feature>
<dbReference type="GO" id="GO:0070402">
    <property type="term" value="F:NADPH binding"/>
    <property type="evidence" value="ECO:0007669"/>
    <property type="project" value="InterPro"/>
</dbReference>